<organism evidence="2 3">
    <name type="scientific">Candidatus Methylacidithermus pantelleriae</name>
    <dbReference type="NCBI Taxonomy" id="2744239"/>
    <lineage>
        <taxon>Bacteria</taxon>
        <taxon>Pseudomonadati</taxon>
        <taxon>Verrucomicrobiota</taxon>
        <taxon>Methylacidiphilae</taxon>
        <taxon>Methylacidiphilales</taxon>
        <taxon>Methylacidiphilaceae</taxon>
        <taxon>Candidatus Methylacidithermus</taxon>
    </lineage>
</organism>
<dbReference type="Proteomes" id="UP000663859">
    <property type="component" value="Unassembled WGS sequence"/>
</dbReference>
<evidence type="ECO:0000313" key="2">
    <source>
        <dbReference type="EMBL" id="CAF0694315.1"/>
    </source>
</evidence>
<evidence type="ECO:0000256" key="1">
    <source>
        <dbReference type="SAM" id="MobiDB-lite"/>
    </source>
</evidence>
<feature type="region of interest" description="Disordered" evidence="1">
    <location>
        <begin position="1"/>
        <end position="25"/>
    </location>
</feature>
<feature type="compositionally biased region" description="Basic and acidic residues" evidence="1">
    <location>
        <begin position="12"/>
        <end position="22"/>
    </location>
</feature>
<proteinExistence type="predicted"/>
<sequence length="92" mass="9796">MGAGEVHCTVELGERSEEEGSRGRCGRKCGKEQKAWENDQERRISLAGLAALGDVAGESKDRPERLRCSESWPQPCSKVECGKSAGSVGSSG</sequence>
<accession>A0A8J2BKR8</accession>
<dbReference type="AlphaFoldDB" id="A0A8J2BKR8"/>
<protein>
    <submittedName>
        <fullName evidence="2">Uncharacterized protein</fullName>
    </submittedName>
</protein>
<name>A0A8J2BKR8_9BACT</name>
<comment type="caution">
    <text evidence="2">The sequence shown here is derived from an EMBL/GenBank/DDBJ whole genome shotgun (WGS) entry which is preliminary data.</text>
</comment>
<dbReference type="EMBL" id="CAJNOB010000008">
    <property type="protein sequence ID" value="CAF0694315.1"/>
    <property type="molecule type" value="Genomic_DNA"/>
</dbReference>
<keyword evidence="3" id="KW-1185">Reference proteome</keyword>
<gene>
    <name evidence="2" type="ORF">MPNT_160012</name>
</gene>
<reference evidence="2" key="1">
    <citation type="submission" date="2021-02" db="EMBL/GenBank/DDBJ databases">
        <authorList>
            <person name="Cremers G."/>
            <person name="Picone N."/>
        </authorList>
    </citation>
    <scope>NUCLEOTIDE SEQUENCE</scope>
    <source>
        <strain evidence="2">PQ17</strain>
    </source>
</reference>
<evidence type="ECO:0000313" key="3">
    <source>
        <dbReference type="Proteomes" id="UP000663859"/>
    </source>
</evidence>